<evidence type="ECO:0008006" key="4">
    <source>
        <dbReference type="Google" id="ProtNLM"/>
    </source>
</evidence>
<name>A0A4R0RDI8_9APHY</name>
<proteinExistence type="predicted"/>
<dbReference type="EMBL" id="RWJN01000439">
    <property type="protein sequence ID" value="TCD61688.1"/>
    <property type="molecule type" value="Genomic_DNA"/>
</dbReference>
<evidence type="ECO:0000256" key="1">
    <source>
        <dbReference type="SAM" id="SignalP"/>
    </source>
</evidence>
<evidence type="ECO:0000313" key="2">
    <source>
        <dbReference type="EMBL" id="TCD61688.1"/>
    </source>
</evidence>
<feature type="signal peptide" evidence="1">
    <location>
        <begin position="1"/>
        <end position="20"/>
    </location>
</feature>
<organism evidence="2 3">
    <name type="scientific">Steccherinum ochraceum</name>
    <dbReference type="NCBI Taxonomy" id="92696"/>
    <lineage>
        <taxon>Eukaryota</taxon>
        <taxon>Fungi</taxon>
        <taxon>Dikarya</taxon>
        <taxon>Basidiomycota</taxon>
        <taxon>Agaricomycotina</taxon>
        <taxon>Agaricomycetes</taxon>
        <taxon>Polyporales</taxon>
        <taxon>Steccherinaceae</taxon>
        <taxon>Steccherinum</taxon>
    </lineage>
</organism>
<sequence>MTLPSIPVELLLSIFSFACTDDGQTGRALNATSKAFRDICLGSSVDLQCVAIHGCYGIKLFSDIVSQRKYPRVESLLLSDDSDYGDDSELAYFTLDILHALSRPHLRILHINTNIRDHFRSRSPPEDDQRHPVAWLPISFPSLVDLQLPCHLHHFNFSYTSTTTSPALRSLRIALVLPGLSTLLAREFPNLVDLTIDAPITGPIAAETFLYLGEYCRSGPPSPPSLRNLVVYLAPSEEEGCPIYPWMYTNGEWRHELGEELAWDFELNVPNEAVQVWHHEGGLEGPLEVEVGLESSERMRTVFPPPAELVTWIGKQE</sequence>
<feature type="chain" id="PRO_5020736032" description="F-box domain-containing protein" evidence="1">
    <location>
        <begin position="21"/>
        <end position="317"/>
    </location>
</feature>
<protein>
    <recommendedName>
        <fullName evidence="4">F-box domain-containing protein</fullName>
    </recommendedName>
</protein>
<comment type="caution">
    <text evidence="2">The sequence shown here is derived from an EMBL/GenBank/DDBJ whole genome shotgun (WGS) entry which is preliminary data.</text>
</comment>
<keyword evidence="3" id="KW-1185">Reference proteome</keyword>
<gene>
    <name evidence="2" type="ORF">EIP91_008039</name>
</gene>
<keyword evidence="1" id="KW-0732">Signal</keyword>
<accession>A0A4R0RDI8</accession>
<evidence type="ECO:0000313" key="3">
    <source>
        <dbReference type="Proteomes" id="UP000292702"/>
    </source>
</evidence>
<reference evidence="2 3" key="1">
    <citation type="submission" date="2018-11" db="EMBL/GenBank/DDBJ databases">
        <title>Genome assembly of Steccherinum ochraceum LE-BIN_3174, the white-rot fungus of the Steccherinaceae family (The Residual Polyporoid clade, Polyporales, Basidiomycota).</title>
        <authorList>
            <person name="Fedorova T.V."/>
            <person name="Glazunova O.A."/>
            <person name="Landesman E.O."/>
            <person name="Moiseenko K.V."/>
            <person name="Psurtseva N.V."/>
            <person name="Savinova O.S."/>
            <person name="Shakhova N.V."/>
            <person name="Tyazhelova T.V."/>
            <person name="Vasina D.V."/>
        </authorList>
    </citation>
    <scope>NUCLEOTIDE SEQUENCE [LARGE SCALE GENOMIC DNA]</scope>
    <source>
        <strain evidence="2 3">LE-BIN_3174</strain>
    </source>
</reference>
<dbReference type="Proteomes" id="UP000292702">
    <property type="component" value="Unassembled WGS sequence"/>
</dbReference>
<dbReference type="OrthoDB" id="2724111at2759"/>
<dbReference type="AlphaFoldDB" id="A0A4R0RDI8"/>